<reference evidence="2" key="1">
    <citation type="journal article" date="2019" name="Int. J. Syst. Evol. Microbiol.">
        <title>The Global Catalogue of Microorganisms (GCM) 10K type strain sequencing project: providing services to taxonomists for standard genome sequencing and annotation.</title>
        <authorList>
            <consortium name="The Broad Institute Genomics Platform"/>
            <consortium name="The Broad Institute Genome Sequencing Center for Infectious Disease"/>
            <person name="Wu L."/>
            <person name="Ma J."/>
        </authorList>
    </citation>
    <scope>NUCLEOTIDE SEQUENCE [LARGE SCALE GENOMIC DNA]</scope>
    <source>
        <strain evidence="2">KCTC 52165</strain>
    </source>
</reference>
<dbReference type="PANTHER" id="PTHR48100">
    <property type="entry name" value="BROAD-SPECIFICITY PHOSPHATASE YOR283W-RELATED"/>
    <property type="match status" value="1"/>
</dbReference>
<evidence type="ECO:0000313" key="2">
    <source>
        <dbReference type="Proteomes" id="UP001595583"/>
    </source>
</evidence>
<dbReference type="Pfam" id="PF00300">
    <property type="entry name" value="His_Phos_1"/>
    <property type="match status" value="1"/>
</dbReference>
<organism evidence="1 2">
    <name type="scientific">Aquamicrobium soli</name>
    <dbReference type="NCBI Taxonomy" id="1811518"/>
    <lineage>
        <taxon>Bacteria</taxon>
        <taxon>Pseudomonadati</taxon>
        <taxon>Pseudomonadota</taxon>
        <taxon>Alphaproteobacteria</taxon>
        <taxon>Hyphomicrobiales</taxon>
        <taxon>Phyllobacteriaceae</taxon>
        <taxon>Aquamicrobium</taxon>
    </lineage>
</organism>
<accession>A0ABV7K802</accession>
<gene>
    <name evidence="1" type="ORF">ACFOHJ_00350</name>
</gene>
<dbReference type="SMART" id="SM00855">
    <property type="entry name" value="PGAM"/>
    <property type="match status" value="1"/>
</dbReference>
<dbReference type="Gene3D" id="3.40.50.1240">
    <property type="entry name" value="Phosphoglycerate mutase-like"/>
    <property type="match status" value="1"/>
</dbReference>
<dbReference type="RefSeq" id="WP_378217370.1">
    <property type="nucleotide sequence ID" value="NZ_JBHRTK010000001.1"/>
</dbReference>
<dbReference type="Proteomes" id="UP001595583">
    <property type="component" value="Unassembled WGS sequence"/>
</dbReference>
<evidence type="ECO:0000313" key="1">
    <source>
        <dbReference type="EMBL" id="MFC3204668.1"/>
    </source>
</evidence>
<dbReference type="CDD" id="cd07067">
    <property type="entry name" value="HP_PGM_like"/>
    <property type="match status" value="1"/>
</dbReference>
<dbReference type="PANTHER" id="PTHR48100:SF1">
    <property type="entry name" value="HISTIDINE PHOSPHATASE FAMILY PROTEIN-RELATED"/>
    <property type="match status" value="1"/>
</dbReference>
<dbReference type="InterPro" id="IPR013078">
    <property type="entry name" value="His_Pase_superF_clade-1"/>
</dbReference>
<comment type="caution">
    <text evidence="1">The sequence shown here is derived from an EMBL/GenBank/DDBJ whole genome shotgun (WGS) entry which is preliminary data.</text>
</comment>
<dbReference type="InterPro" id="IPR050275">
    <property type="entry name" value="PGM_Phosphatase"/>
</dbReference>
<protein>
    <submittedName>
        <fullName evidence="1">Histidine phosphatase family protein</fullName>
    </submittedName>
</protein>
<dbReference type="InterPro" id="IPR029033">
    <property type="entry name" value="His_PPase_superfam"/>
</dbReference>
<sequence>MTIFFLLRHAAHDNLGRFLAGRSANVSLGAQGRAQALRLGARMRQEGCDAIFSSPSERTRETAQAVSVACAIGPVTVRGELDEIDFGPWSGKTFAELNNDPNWRHWNSRRDIAVTPAGESMADARRRVCDFMEDLAQEFPQGRMALVSHADVIKSVICHVLGLSADRCFRFDIQPASVSVVTMGETEPRLLRLNETV</sequence>
<keyword evidence="2" id="KW-1185">Reference proteome</keyword>
<proteinExistence type="predicted"/>
<dbReference type="EMBL" id="JBHRTK010000001">
    <property type="protein sequence ID" value="MFC3204668.1"/>
    <property type="molecule type" value="Genomic_DNA"/>
</dbReference>
<dbReference type="SUPFAM" id="SSF53254">
    <property type="entry name" value="Phosphoglycerate mutase-like"/>
    <property type="match status" value="1"/>
</dbReference>
<name>A0ABV7K802_9HYPH</name>